<proteinExistence type="predicted"/>
<evidence type="ECO:0000313" key="3">
    <source>
        <dbReference type="Proteomes" id="UP000265515"/>
    </source>
</evidence>
<evidence type="ECO:0000313" key="2">
    <source>
        <dbReference type="EMBL" id="GBG84325.1"/>
    </source>
</evidence>
<dbReference type="OrthoDB" id="1434716at2759"/>
<keyword evidence="3" id="KW-1185">Reference proteome</keyword>
<name>A0A388LQ08_CHABU</name>
<dbReference type="Proteomes" id="UP000265515">
    <property type="component" value="Unassembled WGS sequence"/>
</dbReference>
<dbReference type="EMBL" id="BFEA01000472">
    <property type="protein sequence ID" value="GBG84325.1"/>
    <property type="molecule type" value="Genomic_DNA"/>
</dbReference>
<dbReference type="STRING" id="69332.A0A388LQ08"/>
<dbReference type="InterPro" id="IPR043502">
    <property type="entry name" value="DNA/RNA_pol_sf"/>
</dbReference>
<dbReference type="PANTHER" id="PTHR31635">
    <property type="entry name" value="REVERSE TRANSCRIPTASE DOMAIN-CONTAINING PROTEIN-RELATED"/>
    <property type="match status" value="1"/>
</dbReference>
<sequence length="484" mass="55277">MEIITEEQLDMTIVLLDLEKAYDRVSWPFVLSTLRHMGIGPNFCEWVKTLYFHATASIMINGRISPSFPLIRSVRQGCPLAPLLFVMQMDVLLNKVRCNPYIVGLHTRGHLQFKGNALADDLTIVSNNTANSLRAVKETLVEYCALSEAQVNWSKLMFFLPEQFEICVDFGMKKIPADSSERFLGVQVSLQNCAETQDRILVGRVEQRLLRWKTIYGLSLFGRALIVNAAVFSQLWYSGVVKPLGKKPERDIRTAASRYIWKPDAEENKAHMSKISWEKLTAPQEEGGLAVLDPVRQNKALLGKWSIRVALNAEDRSWVALAEYILAKSWGLCRGEDVVMLAPSYQRRRPKSPFSQGVIQVWKTLALASLKEPQTRDEVLRQPLFENQWIKKGDGSVFTIAGQGSFGRSWVERGVLQIEDLWDEPQKGWRSTSDLRRNLGRLWHIETRRDELIQAIPEEWKQHLGDSPSTGRWYRPVLSVGRDP</sequence>
<dbReference type="InterPro" id="IPR000477">
    <property type="entry name" value="RT_dom"/>
</dbReference>
<accession>A0A388LQ08</accession>
<dbReference type="AlphaFoldDB" id="A0A388LQ08"/>
<reference evidence="2 3" key="1">
    <citation type="journal article" date="2018" name="Cell">
        <title>The Chara Genome: Secondary Complexity and Implications for Plant Terrestrialization.</title>
        <authorList>
            <person name="Nishiyama T."/>
            <person name="Sakayama H."/>
            <person name="Vries J.D."/>
            <person name="Buschmann H."/>
            <person name="Saint-Marcoux D."/>
            <person name="Ullrich K.K."/>
            <person name="Haas F.B."/>
            <person name="Vanderstraeten L."/>
            <person name="Becker D."/>
            <person name="Lang D."/>
            <person name="Vosolsobe S."/>
            <person name="Rombauts S."/>
            <person name="Wilhelmsson P.K.I."/>
            <person name="Janitza P."/>
            <person name="Kern R."/>
            <person name="Heyl A."/>
            <person name="Rumpler F."/>
            <person name="Villalobos L.I.A.C."/>
            <person name="Clay J.M."/>
            <person name="Skokan R."/>
            <person name="Toyoda A."/>
            <person name="Suzuki Y."/>
            <person name="Kagoshima H."/>
            <person name="Schijlen E."/>
            <person name="Tajeshwar N."/>
            <person name="Catarino B."/>
            <person name="Hetherington A.J."/>
            <person name="Saltykova A."/>
            <person name="Bonnot C."/>
            <person name="Breuninger H."/>
            <person name="Symeonidi A."/>
            <person name="Radhakrishnan G.V."/>
            <person name="Van Nieuwerburgh F."/>
            <person name="Deforce D."/>
            <person name="Chang C."/>
            <person name="Karol K.G."/>
            <person name="Hedrich R."/>
            <person name="Ulvskov P."/>
            <person name="Glockner G."/>
            <person name="Delwiche C.F."/>
            <person name="Petrasek J."/>
            <person name="Van de Peer Y."/>
            <person name="Friml J."/>
            <person name="Beilby M."/>
            <person name="Dolan L."/>
            <person name="Kohara Y."/>
            <person name="Sugano S."/>
            <person name="Fujiyama A."/>
            <person name="Delaux P.-M."/>
            <person name="Quint M."/>
            <person name="TheiBen G."/>
            <person name="Hagemann M."/>
            <person name="Harholt J."/>
            <person name="Dunand C."/>
            <person name="Zachgo S."/>
            <person name="Langdale J."/>
            <person name="Maumus F."/>
            <person name="Straeten D.V.D."/>
            <person name="Gould S.B."/>
            <person name="Rensing S.A."/>
        </authorList>
    </citation>
    <scope>NUCLEOTIDE SEQUENCE [LARGE SCALE GENOMIC DNA]</scope>
    <source>
        <strain evidence="2 3">S276</strain>
    </source>
</reference>
<comment type="caution">
    <text evidence="2">The sequence shown here is derived from an EMBL/GenBank/DDBJ whole genome shotgun (WGS) entry which is preliminary data.</text>
</comment>
<dbReference type="Pfam" id="PF00078">
    <property type="entry name" value="RVT_1"/>
    <property type="match status" value="1"/>
</dbReference>
<gene>
    <name evidence="2" type="ORF">CBR_g38296</name>
</gene>
<organism evidence="2 3">
    <name type="scientific">Chara braunii</name>
    <name type="common">Braun's stonewort</name>
    <dbReference type="NCBI Taxonomy" id="69332"/>
    <lineage>
        <taxon>Eukaryota</taxon>
        <taxon>Viridiplantae</taxon>
        <taxon>Streptophyta</taxon>
        <taxon>Charophyceae</taxon>
        <taxon>Charales</taxon>
        <taxon>Characeae</taxon>
        <taxon>Chara</taxon>
    </lineage>
</organism>
<feature type="domain" description="Reverse transcriptase" evidence="1">
    <location>
        <begin position="1"/>
        <end position="188"/>
    </location>
</feature>
<dbReference type="SUPFAM" id="SSF56672">
    <property type="entry name" value="DNA/RNA polymerases"/>
    <property type="match status" value="1"/>
</dbReference>
<dbReference type="PROSITE" id="PS50878">
    <property type="entry name" value="RT_POL"/>
    <property type="match status" value="1"/>
</dbReference>
<dbReference type="Gramene" id="GBG84325">
    <property type="protein sequence ID" value="GBG84325"/>
    <property type="gene ID" value="CBR_g38296"/>
</dbReference>
<protein>
    <recommendedName>
        <fullName evidence="1">Reverse transcriptase domain-containing protein</fullName>
    </recommendedName>
</protein>
<dbReference type="OMA" id="TASIMIN"/>
<dbReference type="PANTHER" id="PTHR31635:SF196">
    <property type="entry name" value="REVERSE TRANSCRIPTASE DOMAIN-CONTAINING PROTEIN-RELATED"/>
    <property type="match status" value="1"/>
</dbReference>
<evidence type="ECO:0000259" key="1">
    <source>
        <dbReference type="PROSITE" id="PS50878"/>
    </source>
</evidence>